<gene>
    <name evidence="4" type="ORF">G3M78_05215</name>
</gene>
<dbReference type="SUPFAM" id="SSF109604">
    <property type="entry name" value="HD-domain/PDEase-like"/>
    <property type="match status" value="1"/>
</dbReference>
<dbReference type="InterPro" id="IPR003607">
    <property type="entry name" value="HD/PDEase_dom"/>
</dbReference>
<dbReference type="GO" id="GO:0000160">
    <property type="term" value="P:phosphorelay signal transduction system"/>
    <property type="evidence" value="ECO:0007669"/>
    <property type="project" value="InterPro"/>
</dbReference>
<evidence type="ECO:0000256" key="1">
    <source>
        <dbReference type="PROSITE-ProRule" id="PRU00169"/>
    </source>
</evidence>
<sequence length="518" mass="59026">MTANFDIYNSKILIIDDEISNIRLLEKTLESAGFNNYKSEQKSKKFTEVYHSFHPDLLLLDLRMPAPDGFQIMQEINANEDIVPPVIMVLTAEDESVIRMKALSEGANDFLSKPFDYTEVILRIKNILKLKNRLLSARHQKEEILNKKARELARKSHDPDIDLIQCLSRANRVFSKGDVDNYIRVSHYSHLLAKKIGLSEQRAQNIKLASSTYDIGMIAVPLPILNKKEELSLEEWEIMKSHTTIGADLLSGSDSLLMKMARQIALQHHEKWNGKGYPHGMKREEISLEARIVSIADQFDSMTRSQDGNAGASISEGLAFLKKRSSIDFDPSLVASFLEMAPNLKQIKEKYKDNEELKGFPPQNDFVFKKESIQKIKTALPVMLKNKDEDKLLLVDDIPTMRSAYRKVARQLGYSSSNIIEASSGPMALRILKSDDIHLMITDLYMPQMSGLELVTTIRETPKYKNIPVIVVSEENRKDMIMEIIRSGASQYLLKPFTSYQLEEKINQVLFSLQKTAQ</sequence>
<dbReference type="InterPro" id="IPR001789">
    <property type="entry name" value="Sig_transdc_resp-reg_receiver"/>
</dbReference>
<reference evidence="5" key="1">
    <citation type="submission" date="2020-02" db="EMBL/GenBank/DDBJ databases">
        <title>Genomic and physiological characterization of two novel Nitrospinaceae genera.</title>
        <authorList>
            <person name="Mueller A.J."/>
            <person name="Jung M.-Y."/>
            <person name="Strachan C.R."/>
            <person name="Herbold C.W."/>
            <person name="Kirkegaard R.H."/>
            <person name="Daims H."/>
        </authorList>
    </citation>
    <scope>NUCLEOTIDE SEQUENCE [LARGE SCALE GENOMIC DNA]</scope>
</reference>
<dbReference type="KEGG" id="nva:G3M78_05215"/>
<feature type="domain" description="Response regulatory" evidence="2">
    <location>
        <begin position="11"/>
        <end position="128"/>
    </location>
</feature>
<feature type="modified residue" description="4-aspartylphosphate" evidence="1">
    <location>
        <position position="61"/>
    </location>
</feature>
<dbReference type="PANTHER" id="PTHR45228:SF1">
    <property type="entry name" value="CYCLIC DI-GMP PHOSPHODIESTERASE TM_0186"/>
    <property type="match status" value="1"/>
</dbReference>
<evidence type="ECO:0000313" key="4">
    <source>
        <dbReference type="EMBL" id="QPJ64816.1"/>
    </source>
</evidence>
<dbReference type="Gene3D" id="1.10.3210.10">
    <property type="entry name" value="Hypothetical protein af1432"/>
    <property type="match status" value="1"/>
</dbReference>
<dbReference type="Proteomes" id="UP000594464">
    <property type="component" value="Chromosome"/>
</dbReference>
<dbReference type="InterPro" id="IPR052020">
    <property type="entry name" value="Cyclic_di-GMP/3'3'-cGAMP_PDE"/>
</dbReference>
<dbReference type="Pfam" id="PF13487">
    <property type="entry name" value="HD_5"/>
    <property type="match status" value="1"/>
</dbReference>
<dbReference type="PROSITE" id="PS51832">
    <property type="entry name" value="HD_GYP"/>
    <property type="match status" value="1"/>
</dbReference>
<accession>A0A7T0G327</accession>
<dbReference type="Gene3D" id="3.40.50.2300">
    <property type="match status" value="2"/>
</dbReference>
<protein>
    <submittedName>
        <fullName evidence="4">Response regulator</fullName>
    </submittedName>
</protein>
<organism evidence="4 5">
    <name type="scientific">Candidatus Nitrohelix vancouverensis</name>
    <dbReference type="NCBI Taxonomy" id="2705534"/>
    <lineage>
        <taxon>Bacteria</taxon>
        <taxon>Pseudomonadati</taxon>
        <taxon>Nitrospinota/Tectimicrobiota group</taxon>
        <taxon>Nitrospinota</taxon>
        <taxon>Nitrospinia</taxon>
        <taxon>Nitrospinales</taxon>
        <taxon>Nitrospinaceae</taxon>
        <taxon>Candidatus Nitrohelix</taxon>
    </lineage>
</organism>
<dbReference type="SMART" id="SM00448">
    <property type="entry name" value="REC"/>
    <property type="match status" value="2"/>
</dbReference>
<keyword evidence="1" id="KW-0597">Phosphoprotein</keyword>
<dbReference type="EMBL" id="CP048620">
    <property type="protein sequence ID" value="QPJ64816.1"/>
    <property type="molecule type" value="Genomic_DNA"/>
</dbReference>
<dbReference type="AlphaFoldDB" id="A0A7T0G327"/>
<dbReference type="CDD" id="cd00077">
    <property type="entry name" value="HDc"/>
    <property type="match status" value="1"/>
</dbReference>
<evidence type="ECO:0000259" key="3">
    <source>
        <dbReference type="PROSITE" id="PS51832"/>
    </source>
</evidence>
<dbReference type="SUPFAM" id="SSF52172">
    <property type="entry name" value="CheY-like"/>
    <property type="match status" value="2"/>
</dbReference>
<feature type="modified residue" description="4-aspartylphosphate" evidence="1">
    <location>
        <position position="443"/>
    </location>
</feature>
<dbReference type="Pfam" id="PF00072">
    <property type="entry name" value="Response_reg"/>
    <property type="match status" value="2"/>
</dbReference>
<name>A0A7T0G327_9BACT</name>
<dbReference type="PANTHER" id="PTHR45228">
    <property type="entry name" value="CYCLIC DI-GMP PHOSPHODIESTERASE TM_0186-RELATED"/>
    <property type="match status" value="1"/>
</dbReference>
<evidence type="ECO:0000313" key="5">
    <source>
        <dbReference type="Proteomes" id="UP000594464"/>
    </source>
</evidence>
<evidence type="ECO:0000259" key="2">
    <source>
        <dbReference type="PROSITE" id="PS50110"/>
    </source>
</evidence>
<feature type="domain" description="HD-GYP" evidence="3">
    <location>
        <begin position="156"/>
        <end position="353"/>
    </location>
</feature>
<feature type="domain" description="Response regulatory" evidence="2">
    <location>
        <begin position="391"/>
        <end position="510"/>
    </location>
</feature>
<dbReference type="PROSITE" id="PS50110">
    <property type="entry name" value="RESPONSE_REGULATORY"/>
    <property type="match status" value="2"/>
</dbReference>
<dbReference type="InterPro" id="IPR037522">
    <property type="entry name" value="HD_GYP_dom"/>
</dbReference>
<dbReference type="InterPro" id="IPR011006">
    <property type="entry name" value="CheY-like_superfamily"/>
</dbReference>
<proteinExistence type="predicted"/>